<dbReference type="Pfam" id="PF21929">
    <property type="entry name" value="GpP_4th"/>
    <property type="match status" value="1"/>
</dbReference>
<accession>A0ABT1CYS5</accession>
<dbReference type="InterPro" id="IPR053982">
    <property type="entry name" value="Gp44/GpP-like_C"/>
</dbReference>
<evidence type="ECO:0008006" key="7">
    <source>
        <dbReference type="Google" id="ProtNLM"/>
    </source>
</evidence>
<evidence type="ECO:0000313" key="5">
    <source>
        <dbReference type="EMBL" id="MCO6414821.1"/>
    </source>
</evidence>
<dbReference type="Pfam" id="PF22255">
    <property type="entry name" value="Gp44-like_2nd"/>
    <property type="match status" value="1"/>
</dbReference>
<comment type="caution">
    <text evidence="5">The sequence shown here is derived from an EMBL/GenBank/DDBJ whole genome shotgun (WGS) entry which is preliminary data.</text>
</comment>
<dbReference type="Gene3D" id="2.30.300.10">
    <property type="entry name" value="Baseplate protein-like domain - beta roll fold"/>
    <property type="match status" value="1"/>
</dbReference>
<feature type="compositionally biased region" description="Basic and acidic residues" evidence="1">
    <location>
        <begin position="371"/>
        <end position="389"/>
    </location>
</feature>
<gene>
    <name evidence="5" type="ORF">JYK14_01325</name>
</gene>
<evidence type="ECO:0000259" key="3">
    <source>
        <dbReference type="Pfam" id="PF21929"/>
    </source>
</evidence>
<feature type="domain" description="Baseplate hub protein gp44/GpP-like C-terminal" evidence="3">
    <location>
        <begin position="274"/>
        <end position="357"/>
    </location>
</feature>
<dbReference type="Gene3D" id="3.55.50.10">
    <property type="entry name" value="Baseplate protein-like domains"/>
    <property type="match status" value="1"/>
</dbReference>
<dbReference type="InterPro" id="IPR049354">
    <property type="entry name" value="GpP-like_N"/>
</dbReference>
<protein>
    <recommendedName>
        <fullName evidence="7">Phage tail protein</fullName>
    </recommendedName>
</protein>
<evidence type="ECO:0000259" key="2">
    <source>
        <dbReference type="Pfam" id="PF21683"/>
    </source>
</evidence>
<dbReference type="SUPFAM" id="SSF69279">
    <property type="entry name" value="Phage tail proteins"/>
    <property type="match status" value="2"/>
</dbReference>
<evidence type="ECO:0000256" key="1">
    <source>
        <dbReference type="SAM" id="MobiDB-lite"/>
    </source>
</evidence>
<feature type="domain" description="Baseplate hub protein gp44/GpP-like second" evidence="4">
    <location>
        <begin position="93"/>
        <end position="185"/>
    </location>
</feature>
<dbReference type="Gene3D" id="3.30.1920.10">
    <property type="entry name" value="Baseplate protein-like domains - 2 layer sandwich fold"/>
    <property type="match status" value="1"/>
</dbReference>
<feature type="domain" description="Baseplate hub protein gp44-like N-terminal" evidence="2">
    <location>
        <begin position="7"/>
        <end position="91"/>
    </location>
</feature>
<reference evidence="5 6" key="1">
    <citation type="submission" date="2021-12" db="EMBL/GenBank/DDBJ databases">
        <title>Siccirubricoccus leaddurans sp. nov., a high concentration Zn2+ tolerance bacterium.</title>
        <authorList>
            <person name="Cao Y."/>
        </authorList>
    </citation>
    <scope>NUCLEOTIDE SEQUENCE [LARGE SCALE GENOMIC DNA]</scope>
    <source>
        <strain evidence="5 6">KC 17139</strain>
    </source>
</reference>
<evidence type="ECO:0000313" key="6">
    <source>
        <dbReference type="Proteomes" id="UP001523392"/>
    </source>
</evidence>
<dbReference type="Proteomes" id="UP001523392">
    <property type="component" value="Unassembled WGS sequence"/>
</dbReference>
<keyword evidence="6" id="KW-1185">Reference proteome</keyword>
<name>A0ABT1CYS5_9PROT</name>
<dbReference type="RefSeq" id="WP_252951409.1">
    <property type="nucleotide sequence ID" value="NZ_JAFIRR010000008.1"/>
</dbReference>
<sequence length="389" mass="42841">MPVNNDLTLKVGGYEVAGWKEIRVTRSMEIFPSDFELIAAEGIPNTVVSSLVEGAPCEISVAGKTLLVGKIDAVDEKLTINDHGVAVRGRSKCRELFDCSAEIASWHGTRNSTTITELAVELCQPYGIRVDDLTSRYPGGQTSNPRFEQFTANLGETPYSILERVARSVGVLVYDDPEGNLVLARFLGEPHSLRGSLVLGKNIEAITVRRSVDQRYHHYRVIPQSVNSFEDRRHEANQAGGARTNFIQAASIDPGVDPMRGLYIIGEQALLSRNLAQQRADWDRNRRWGRSQPISTTVDSWFDSQGRLWQPNTLVEVKAPKLIATNREWTLATVTFNKGAGGTTADLVLMPPQAFDIQPSVLQPTYADRTQAAREAADAARQDPRGGGQ</sequence>
<dbReference type="EMBL" id="JAFIRR010000008">
    <property type="protein sequence ID" value="MCO6414821.1"/>
    <property type="molecule type" value="Genomic_DNA"/>
</dbReference>
<evidence type="ECO:0000259" key="4">
    <source>
        <dbReference type="Pfam" id="PF22255"/>
    </source>
</evidence>
<organism evidence="5 6">
    <name type="scientific">Siccirubricoccus soli</name>
    <dbReference type="NCBI Taxonomy" id="2899147"/>
    <lineage>
        <taxon>Bacteria</taxon>
        <taxon>Pseudomonadati</taxon>
        <taxon>Pseudomonadota</taxon>
        <taxon>Alphaproteobacteria</taxon>
        <taxon>Acetobacterales</taxon>
        <taxon>Roseomonadaceae</taxon>
        <taxon>Siccirubricoccus</taxon>
    </lineage>
</organism>
<feature type="region of interest" description="Disordered" evidence="1">
    <location>
        <begin position="365"/>
        <end position="389"/>
    </location>
</feature>
<proteinExistence type="predicted"/>
<dbReference type="InterPro" id="IPR026276">
    <property type="entry name" value="Baseplate_GpP"/>
</dbReference>
<dbReference type="InterPro" id="IPR053981">
    <property type="entry name" value="Gp44/GpP-like_2nd"/>
</dbReference>
<dbReference type="InterPro" id="IPR023399">
    <property type="entry name" value="Baseplate-like_2-layer_sand"/>
</dbReference>
<dbReference type="Pfam" id="PF21683">
    <property type="entry name" value="GpP-like_1st"/>
    <property type="match status" value="1"/>
</dbReference>
<dbReference type="PIRSF" id="PIRSF004440">
    <property type="entry name" value="GpP"/>
    <property type="match status" value="1"/>
</dbReference>